<gene>
    <name evidence="3" type="ORF">FHS76_000590</name>
</gene>
<dbReference type="PIRSF" id="PIRSF020623">
    <property type="entry name" value="PaaX"/>
    <property type="match status" value="1"/>
</dbReference>
<reference evidence="3 4" key="1">
    <citation type="submission" date="2020-08" db="EMBL/GenBank/DDBJ databases">
        <title>Genomic Encyclopedia of Type Strains, Phase IV (KMG-IV): sequencing the most valuable type-strain genomes for metagenomic binning, comparative biology and taxonomic classification.</title>
        <authorList>
            <person name="Goeker M."/>
        </authorList>
    </citation>
    <scope>NUCLEOTIDE SEQUENCE [LARGE SCALE GENOMIC DNA]</scope>
    <source>
        <strain evidence="3 4">DSM 26944</strain>
    </source>
</reference>
<dbReference type="InterPro" id="IPR012906">
    <property type="entry name" value="PaaX-like_N"/>
</dbReference>
<dbReference type="Proteomes" id="UP000555546">
    <property type="component" value="Unassembled WGS sequence"/>
</dbReference>
<feature type="domain" description="Transcriptional repressor PaaX-like C-terminal" evidence="2">
    <location>
        <begin position="169"/>
        <end position="256"/>
    </location>
</feature>
<accession>A0A7W9AUM8</accession>
<feature type="domain" description="Transcriptional repressor PaaX-like N-terminal" evidence="1">
    <location>
        <begin position="18"/>
        <end position="86"/>
    </location>
</feature>
<dbReference type="Gene3D" id="1.20.58.1460">
    <property type="match status" value="1"/>
</dbReference>
<comment type="caution">
    <text evidence="3">The sequence shown here is derived from an EMBL/GenBank/DDBJ whole genome shotgun (WGS) entry which is preliminary data.</text>
</comment>
<proteinExistence type="predicted"/>
<protein>
    <submittedName>
        <fullName evidence="3">Phenylacetic acid degradation operon negative regulatory protein</fullName>
    </submittedName>
</protein>
<name>A0A7W9AUM8_9HYPH</name>
<organism evidence="3 4">
    <name type="scientific">Brucella daejeonensis</name>
    <dbReference type="NCBI Taxonomy" id="659015"/>
    <lineage>
        <taxon>Bacteria</taxon>
        <taxon>Pseudomonadati</taxon>
        <taxon>Pseudomonadota</taxon>
        <taxon>Alphaproteobacteria</taxon>
        <taxon>Hyphomicrobiales</taxon>
        <taxon>Brucellaceae</taxon>
        <taxon>Brucella/Ochrobactrum group</taxon>
        <taxon>Brucella</taxon>
    </lineage>
</organism>
<evidence type="ECO:0000313" key="4">
    <source>
        <dbReference type="Proteomes" id="UP000555546"/>
    </source>
</evidence>
<keyword evidence="4" id="KW-1185">Reference proteome</keyword>
<evidence type="ECO:0000313" key="3">
    <source>
        <dbReference type="EMBL" id="MBB5700747.1"/>
    </source>
</evidence>
<dbReference type="PANTHER" id="PTHR30319">
    <property type="entry name" value="PHENYLACETIC ACID REGULATOR-RELATED TRANSCRIPTIONAL REPRESSOR"/>
    <property type="match status" value="1"/>
</dbReference>
<dbReference type="SUPFAM" id="SSF46785">
    <property type="entry name" value="Winged helix' DNA-binding domain"/>
    <property type="match status" value="1"/>
</dbReference>
<dbReference type="EMBL" id="JACIJG010000002">
    <property type="protein sequence ID" value="MBB5700747.1"/>
    <property type="molecule type" value="Genomic_DNA"/>
</dbReference>
<dbReference type="Pfam" id="PF07848">
    <property type="entry name" value="PaaX"/>
    <property type="match status" value="1"/>
</dbReference>
<sequence length="281" mass="31072">MREESIVLKRLLDGLTLRATSVIVTIYGDIVVPRGGTLWMGTLIQICADLGLSETLVRTAVSRLVAAGQLSGVREGRRSYYQLADSAVAEFAEAAELLYGREQPADGWAIHRCELPTDIILKSAMARIGPDLYLRPRHRDETIAIPGLCFTADVTAGLDLLPDYVATLWDLDSLASGYRRFIDHFAAIEKLPQAGLDPRSAVAVRLLLVHLYRAVLLRDPRLPVEALPSDWPAAKARALFVRLYRELTLKADTHIAAHYENAEGFLPQKTPATELRLSTFS</sequence>
<dbReference type="Gene3D" id="1.10.10.10">
    <property type="entry name" value="Winged helix-like DNA-binding domain superfamily/Winged helix DNA-binding domain"/>
    <property type="match status" value="1"/>
</dbReference>
<dbReference type="InterPro" id="IPR036388">
    <property type="entry name" value="WH-like_DNA-bd_sf"/>
</dbReference>
<evidence type="ECO:0000259" key="2">
    <source>
        <dbReference type="Pfam" id="PF08223"/>
    </source>
</evidence>
<dbReference type="Pfam" id="PF08223">
    <property type="entry name" value="PaaX_C"/>
    <property type="match status" value="1"/>
</dbReference>
<dbReference type="PANTHER" id="PTHR30319:SF1">
    <property type="entry name" value="TRANSCRIPTIONAL REPRESSOR PAAX"/>
    <property type="match status" value="1"/>
</dbReference>
<dbReference type="AlphaFoldDB" id="A0A7W9AUM8"/>
<dbReference type="InterPro" id="IPR036390">
    <property type="entry name" value="WH_DNA-bd_sf"/>
</dbReference>
<dbReference type="RefSeq" id="WP_210305985.1">
    <property type="nucleotide sequence ID" value="NZ_JACIJG010000002.1"/>
</dbReference>
<dbReference type="InterPro" id="IPR013225">
    <property type="entry name" value="PaaX_C"/>
</dbReference>
<evidence type="ECO:0000259" key="1">
    <source>
        <dbReference type="Pfam" id="PF07848"/>
    </source>
</evidence>
<dbReference type="GO" id="GO:0006351">
    <property type="term" value="P:DNA-templated transcription"/>
    <property type="evidence" value="ECO:0007669"/>
    <property type="project" value="InterPro"/>
</dbReference>
<dbReference type="InterPro" id="IPR011965">
    <property type="entry name" value="PaaX_trns_reg"/>
</dbReference>